<dbReference type="GO" id="GO:0003700">
    <property type="term" value="F:DNA-binding transcription factor activity"/>
    <property type="evidence" value="ECO:0007669"/>
    <property type="project" value="InterPro"/>
</dbReference>
<dbReference type="PROSITE" id="PS50949">
    <property type="entry name" value="HTH_GNTR"/>
    <property type="match status" value="1"/>
</dbReference>
<dbReference type="InterPro" id="IPR036388">
    <property type="entry name" value="WH-like_DNA-bd_sf"/>
</dbReference>
<evidence type="ECO:0000256" key="3">
    <source>
        <dbReference type="ARBA" id="ARBA00023163"/>
    </source>
</evidence>
<proteinExistence type="predicted"/>
<accession>A0A415EP87</accession>
<dbReference type="InterPro" id="IPR028978">
    <property type="entry name" value="Chorismate_lyase_/UTRA_dom_sf"/>
</dbReference>
<keyword evidence="1" id="KW-0805">Transcription regulation</keyword>
<dbReference type="RefSeq" id="WP_151196180.1">
    <property type="nucleotide sequence ID" value="NZ_JAAVMT010000001.1"/>
</dbReference>
<evidence type="ECO:0000256" key="1">
    <source>
        <dbReference type="ARBA" id="ARBA00023015"/>
    </source>
</evidence>
<dbReference type="EMBL" id="QRMZ01000024">
    <property type="protein sequence ID" value="RHK04874.1"/>
    <property type="molecule type" value="Genomic_DNA"/>
</dbReference>
<dbReference type="NCBIfam" id="NF041547">
    <property type="entry name" value="GntR_LSA1692"/>
    <property type="match status" value="1"/>
</dbReference>
<evidence type="ECO:0000313" key="5">
    <source>
        <dbReference type="EMBL" id="RHK04874.1"/>
    </source>
</evidence>
<dbReference type="CDD" id="cd07377">
    <property type="entry name" value="WHTH_GntR"/>
    <property type="match status" value="1"/>
</dbReference>
<dbReference type="SMART" id="SM00866">
    <property type="entry name" value="UTRA"/>
    <property type="match status" value="1"/>
</dbReference>
<dbReference type="AlphaFoldDB" id="A0A415EP87"/>
<dbReference type="PRINTS" id="PR00035">
    <property type="entry name" value="HTHGNTR"/>
</dbReference>
<dbReference type="Pfam" id="PF00392">
    <property type="entry name" value="GntR"/>
    <property type="match status" value="1"/>
</dbReference>
<dbReference type="SUPFAM" id="SSF64288">
    <property type="entry name" value="Chorismate lyase-like"/>
    <property type="match status" value="1"/>
</dbReference>
<name>A0A415EP87_ENTCA</name>
<evidence type="ECO:0000259" key="4">
    <source>
        <dbReference type="PROSITE" id="PS50949"/>
    </source>
</evidence>
<reference evidence="5 6" key="1">
    <citation type="submission" date="2018-08" db="EMBL/GenBank/DDBJ databases">
        <title>A genome reference for cultivated species of the human gut microbiota.</title>
        <authorList>
            <person name="Zou Y."/>
            <person name="Xue W."/>
            <person name="Luo G."/>
        </authorList>
    </citation>
    <scope>NUCLEOTIDE SEQUENCE [LARGE SCALE GENOMIC DNA]</scope>
    <source>
        <strain evidence="5 6">AF48-16</strain>
    </source>
</reference>
<dbReference type="PANTHER" id="PTHR44846:SF1">
    <property type="entry name" value="MANNOSYL-D-GLYCERATE TRANSPORT_METABOLISM SYSTEM REPRESSOR MNGR-RELATED"/>
    <property type="match status" value="1"/>
</dbReference>
<dbReference type="InterPro" id="IPR000524">
    <property type="entry name" value="Tscrpt_reg_HTH_GntR"/>
</dbReference>
<protein>
    <submittedName>
        <fullName evidence="5">GntR family transcriptional regulator</fullName>
    </submittedName>
</protein>
<dbReference type="GO" id="GO:0045892">
    <property type="term" value="P:negative regulation of DNA-templated transcription"/>
    <property type="evidence" value="ECO:0007669"/>
    <property type="project" value="TreeGrafter"/>
</dbReference>
<gene>
    <name evidence="5" type="ORF">DW084_15270</name>
</gene>
<dbReference type="Pfam" id="PF07702">
    <property type="entry name" value="UTRA"/>
    <property type="match status" value="1"/>
</dbReference>
<organism evidence="5 6">
    <name type="scientific">Enterococcus casseliflavus</name>
    <name type="common">Enterococcus flavescens</name>
    <dbReference type="NCBI Taxonomy" id="37734"/>
    <lineage>
        <taxon>Bacteria</taxon>
        <taxon>Bacillati</taxon>
        <taxon>Bacillota</taxon>
        <taxon>Bacilli</taxon>
        <taxon>Lactobacillales</taxon>
        <taxon>Enterococcaceae</taxon>
        <taxon>Enterococcus</taxon>
    </lineage>
</organism>
<dbReference type="GO" id="GO:0003677">
    <property type="term" value="F:DNA binding"/>
    <property type="evidence" value="ECO:0007669"/>
    <property type="project" value="UniProtKB-KW"/>
</dbReference>
<dbReference type="InterPro" id="IPR050679">
    <property type="entry name" value="Bact_HTH_transcr_reg"/>
</dbReference>
<feature type="domain" description="HTH gntR-type" evidence="4">
    <location>
        <begin position="4"/>
        <end position="72"/>
    </location>
</feature>
<evidence type="ECO:0000256" key="2">
    <source>
        <dbReference type="ARBA" id="ARBA00023125"/>
    </source>
</evidence>
<sequence length="242" mass="27693">MKKQAVFQEVAQQIAQRVHEGTYVTSQKLPSDYDLAEEFQCSRLTVRKAIDLLIGQNLLVKEKGKGTYVMKQPKIQSGSGGLQSFTETAKIQGKKTRTEVLHIETVKELPIEIGQLFGDYAKEPIVYLVRLRYFDDEPMTVENLYVLKRYLQEDTAELTKVQLESSLYQVIEANIEIGYSHQEVEAVKSPADIAKLLQVPQEEPMLLVHSMTYSASAKPILYDTSYYRADKYTFKNTLVRQK</sequence>
<dbReference type="Gene3D" id="3.40.1410.10">
    <property type="entry name" value="Chorismate lyase-like"/>
    <property type="match status" value="1"/>
</dbReference>
<dbReference type="PANTHER" id="PTHR44846">
    <property type="entry name" value="MANNOSYL-D-GLYCERATE TRANSPORT/METABOLISM SYSTEM REPRESSOR MNGR-RELATED"/>
    <property type="match status" value="1"/>
</dbReference>
<dbReference type="Proteomes" id="UP000286288">
    <property type="component" value="Unassembled WGS sequence"/>
</dbReference>
<keyword evidence="3" id="KW-0804">Transcription</keyword>
<dbReference type="SMART" id="SM00345">
    <property type="entry name" value="HTH_GNTR"/>
    <property type="match status" value="1"/>
</dbReference>
<dbReference type="InterPro" id="IPR036390">
    <property type="entry name" value="WH_DNA-bd_sf"/>
</dbReference>
<comment type="caution">
    <text evidence="5">The sequence shown here is derived from an EMBL/GenBank/DDBJ whole genome shotgun (WGS) entry which is preliminary data.</text>
</comment>
<dbReference type="SUPFAM" id="SSF46785">
    <property type="entry name" value="Winged helix' DNA-binding domain"/>
    <property type="match status" value="1"/>
</dbReference>
<dbReference type="Gene3D" id="1.10.10.10">
    <property type="entry name" value="Winged helix-like DNA-binding domain superfamily/Winged helix DNA-binding domain"/>
    <property type="match status" value="1"/>
</dbReference>
<keyword evidence="2" id="KW-0238">DNA-binding</keyword>
<evidence type="ECO:0000313" key="6">
    <source>
        <dbReference type="Proteomes" id="UP000286288"/>
    </source>
</evidence>
<dbReference type="InterPro" id="IPR011663">
    <property type="entry name" value="UTRA"/>
</dbReference>